<accession>A0ABT9H7I2</accession>
<organism evidence="2 3">
    <name type="scientific">Qipengyuania benthica</name>
    <dbReference type="NCBI Taxonomy" id="3067651"/>
    <lineage>
        <taxon>Bacteria</taxon>
        <taxon>Pseudomonadati</taxon>
        <taxon>Pseudomonadota</taxon>
        <taxon>Alphaproteobacteria</taxon>
        <taxon>Sphingomonadales</taxon>
        <taxon>Erythrobacteraceae</taxon>
        <taxon>Qipengyuania</taxon>
    </lineage>
</organism>
<dbReference type="RefSeq" id="WP_305929417.1">
    <property type="nucleotide sequence ID" value="NZ_JAVAIL010000002.1"/>
</dbReference>
<dbReference type="InterPro" id="IPR002816">
    <property type="entry name" value="TraB/PrgY/GumN_fam"/>
</dbReference>
<feature type="signal peptide" evidence="1">
    <location>
        <begin position="1"/>
        <end position="23"/>
    </location>
</feature>
<evidence type="ECO:0000256" key="1">
    <source>
        <dbReference type="SAM" id="SignalP"/>
    </source>
</evidence>
<name>A0ABT9H7I2_9SPHN</name>
<dbReference type="PROSITE" id="PS51257">
    <property type="entry name" value="PROKAR_LIPOPROTEIN"/>
    <property type="match status" value="1"/>
</dbReference>
<dbReference type="PANTHER" id="PTHR40590:SF1">
    <property type="entry name" value="CYTOPLASMIC PROTEIN"/>
    <property type="match status" value="1"/>
</dbReference>
<proteinExistence type="predicted"/>
<reference evidence="2 3" key="1">
    <citation type="submission" date="2023-08" db="EMBL/GenBank/DDBJ databases">
        <title>genomic of DY56.</title>
        <authorList>
            <person name="Wang Y."/>
        </authorList>
    </citation>
    <scope>NUCLEOTIDE SEQUENCE [LARGE SCALE GENOMIC DNA]</scope>
    <source>
        <strain evidence="2 3">DY56-A-20</strain>
    </source>
</reference>
<dbReference type="Pfam" id="PF01963">
    <property type="entry name" value="TraB_PrgY_gumN"/>
    <property type="match status" value="1"/>
</dbReference>
<keyword evidence="3" id="KW-1185">Reference proteome</keyword>
<dbReference type="CDD" id="cd14789">
    <property type="entry name" value="Tiki"/>
    <property type="match status" value="1"/>
</dbReference>
<dbReference type="PANTHER" id="PTHR40590">
    <property type="entry name" value="CYTOPLASMIC PROTEIN-RELATED"/>
    <property type="match status" value="1"/>
</dbReference>
<gene>
    <name evidence="2" type="ORF">Q9K01_06565</name>
</gene>
<evidence type="ECO:0000313" key="2">
    <source>
        <dbReference type="EMBL" id="MDP4539281.1"/>
    </source>
</evidence>
<protein>
    <submittedName>
        <fullName evidence="2">TraB/GumN family protein</fullName>
    </submittedName>
</protein>
<keyword evidence="1" id="KW-0732">Signal</keyword>
<dbReference type="Proteomes" id="UP001235664">
    <property type="component" value="Unassembled WGS sequence"/>
</dbReference>
<evidence type="ECO:0000313" key="3">
    <source>
        <dbReference type="Proteomes" id="UP001235664"/>
    </source>
</evidence>
<dbReference type="EMBL" id="JAVAIL010000002">
    <property type="protein sequence ID" value="MDP4539281.1"/>
    <property type="molecule type" value="Genomic_DNA"/>
</dbReference>
<comment type="caution">
    <text evidence="2">The sequence shown here is derived from an EMBL/GenBank/DDBJ whole genome shotgun (WGS) entry which is preliminary data.</text>
</comment>
<dbReference type="InterPro" id="IPR047111">
    <property type="entry name" value="YbaP-like"/>
</dbReference>
<feature type="chain" id="PRO_5045251841" evidence="1">
    <location>
        <begin position="24"/>
        <end position="325"/>
    </location>
</feature>
<sequence>MSQTRTRFAAALTAGTLLVTLQACTTVAEDAAPIAAAEPVAAPVVESAVELAVEPAFEPAGPALWKVADEDTTIYLFGTVHALPENIDWFRGPIASALESSGTLVTEVPSGFEQDPALQQTIMGLAMLPADESLRDQLDPEQRASYEAAMTSLDLPVGAFDRFEPWFAGVNLAMLPLLKAGYTPGSGVEKVVEGRAPATVTRDALETADFQLGVLDSLPRQSQVDFLIATTDMIDEVVPMMNQLLTEWVEGDTDQLGELMNANLADPVLAEALLYSRNRNWTDWIEQRLDTPGTVFMAVGAGHLAGTNSVQDYLAERGLTATRVQ</sequence>